<dbReference type="EMBL" id="BTPE01000004">
    <property type="protein sequence ID" value="GMQ32992.1"/>
    <property type="molecule type" value="Genomic_DNA"/>
</dbReference>
<proteinExistence type="predicted"/>
<dbReference type="InterPro" id="IPR034660">
    <property type="entry name" value="DinB/YfiT-like"/>
</dbReference>
<evidence type="ECO:0000313" key="1">
    <source>
        <dbReference type="EMBL" id="GMQ32992.1"/>
    </source>
</evidence>
<evidence type="ECO:0000313" key="2">
    <source>
        <dbReference type="Proteomes" id="UP001307705"/>
    </source>
</evidence>
<gene>
    <name evidence="1" type="ORF">Ataiwa_12640</name>
</gene>
<comment type="caution">
    <text evidence="1">The sequence shown here is derived from an EMBL/GenBank/DDBJ whole genome shotgun (WGS) entry which is preliminary data.</text>
</comment>
<name>A0ABQ6Q1X6_9BACT</name>
<reference evidence="1 2" key="1">
    <citation type="submission" date="2023-08" db="EMBL/GenBank/DDBJ databases">
        <title>Draft genome sequence of Algoriphagus taiwanensis.</title>
        <authorList>
            <person name="Takatani N."/>
            <person name="Hosokawa M."/>
            <person name="Sawabe T."/>
        </authorList>
    </citation>
    <scope>NUCLEOTIDE SEQUENCE [LARGE SCALE GENOMIC DNA]</scope>
    <source>
        <strain evidence="1 2">JCM 19755</strain>
    </source>
</reference>
<keyword evidence="2" id="KW-1185">Reference proteome</keyword>
<accession>A0ABQ6Q1X6</accession>
<protein>
    <recommendedName>
        <fullName evidence="3">DUF1569 domain-containing protein</fullName>
    </recommendedName>
</protein>
<dbReference type="Gene3D" id="1.20.120.450">
    <property type="entry name" value="dinb family like domain"/>
    <property type="match status" value="1"/>
</dbReference>
<organism evidence="1 2">
    <name type="scientific">Algoriphagus taiwanensis</name>
    <dbReference type="NCBI Taxonomy" id="1445656"/>
    <lineage>
        <taxon>Bacteria</taxon>
        <taxon>Pseudomonadati</taxon>
        <taxon>Bacteroidota</taxon>
        <taxon>Cytophagia</taxon>
        <taxon>Cytophagales</taxon>
        <taxon>Cyclobacteriaceae</taxon>
        <taxon>Algoriphagus</taxon>
    </lineage>
</organism>
<evidence type="ECO:0008006" key="3">
    <source>
        <dbReference type="Google" id="ProtNLM"/>
    </source>
</evidence>
<dbReference type="Proteomes" id="UP001307705">
    <property type="component" value="Unassembled WGS sequence"/>
</dbReference>
<sequence length="146" mass="16983">MDLEKIEHRLQALKSDSLAKFGIMTPQHMVEHLILTIKLSYGRVKIPDFIPNEKQLNAKQALLYTDMEFPEGVRAPGLPAELLDLRYPDLDTAKGELKKAIQAYQETFEKSPEAEFTHPRFGLLTHKEWEIFHHKHIGHHFRQFGI</sequence>